<keyword evidence="2" id="KW-0812">Transmembrane</keyword>
<feature type="domain" description="CobN/magnesium chelatase" evidence="3">
    <location>
        <begin position="832"/>
        <end position="1319"/>
    </location>
</feature>
<dbReference type="EMBL" id="LAZR01001086">
    <property type="protein sequence ID" value="KKN50979.1"/>
    <property type="molecule type" value="Genomic_DNA"/>
</dbReference>
<feature type="region of interest" description="Disordered" evidence="1">
    <location>
        <begin position="908"/>
        <end position="928"/>
    </location>
</feature>
<dbReference type="Pfam" id="PF02514">
    <property type="entry name" value="CobN-Mg_chel"/>
    <property type="match status" value="2"/>
</dbReference>
<sequence length="1453" mass="161718">MFATPVYADTILAIVSQRNVSEVVSGAHDYLKDKPSDQITIRTTTQWSSLPLEQQNSLLKSADIVFTGGVFGSSAELLNNALSQHQKDNFIAVHSDRRLVAASTLHGKSLLANADIDGLMANPDPLLTPEIWLNQHIAKFPQHNDWLLTRLFWLGRDSSNMRGLFEQLSHLLTDTQSTRVPKLVTPLRAYYLDHVEPLSQFDFSQKKSWVVLLDYETGDRHAEKALLDSLCVGIESADIGCMTVLAGWGEASVDAVKLLAENKKKISLIISLQNFVVGAGEGREQVNQYLSELSVPVLKGIRLADNTEDEWLLSEEGLGWNSVHYLVAMPELQGISQPVVVAAMSKSTIDELTGAEISLTLPIEKQVKLMAQRANRWLALQQKQNKDKKVAIIYYNHPPGRHNIGADNLNVPESLFDMLNALKAAGYQTGELPSSSEKLLDMLQEKGVNLPEDGLALKEMSSKVQLVSKAEYLKWFADFPEGVQQEMVNGPLGYLHIMLQRAVNLEDKTIGQHLMERVIKDLHHALDGVDHPARNRALNLLEQLEAMYADPRQVDWDKAKVLVDAIANQGVEGIRGWGPAPGYVMVHDDNLVLPGIQFGNVFIGPQPPRGWEINEELLHANLSFPPPHQYVAFYQWLQKDFKADALIHLGRHSTYEFLPRHRVGMSDEDYPSLILGDLPSIYPYIVDGVGEGIQAKRRGLAVMIDHLTPPLESTALYDDLLSLRQVVESFESAPVDAKAIRHRAIDEIKKLVDELNLRDELQTSMASELAVRGITEFDQVDDELLVHEVGHYLTKLQEDFMPLGLHVFGRDWSTDAIETMVTSMSQNQTLDKSWYDLLAKSPKAEMDALLGALNGQYVNVGKGNDPIRTPEVLPTGRNFYAMDGSLIPSRLGYNVGVELATKARIQTNLDTSKKSEPNPLSSKPSNEDLKGSDAIVLWASDVVRDEGAMIGFGFDMLGVKPTWNSRGIFKGLERFDVSKTPDKDVDGNPVLRVRHDTLFTTSGLFRDLYGAQLIWLERAVLLALDGSSDLIRKDYPALTHALNSALTPLDGMTDPGNESLEVNRVAARWVKDASAALNAGMGDEQAGREASYRIFGTTPGTYGAGVNRLVERSGAWQDRSQIAETYINRMGHAYGNDIQGEPNQNLFKQRLATVDNTYLGRASNLYGLLDNNDSFDYMGGLSLAVETVQNGVVPNNFILSYADSNNMKIDPLETALLSELRGRYLNPQWLKPLMNEGYAGARTMGSEFLEYLWGWQVTNPGVVKSWVWDEVKAVYIDDKLELGLDDFLQQGQNVHVKTNMLAVMLVAAEKDFWDADDKDIKQLADAFTALVLEHGLPGSGHTNPDNPIYPWLAPYVEQASYQKLMALVESTKNTSEAVTLPSTIVEVNLEDQQEKPETQQQQDQSEQDKTKQETKNDDSNLDLILLFSAILLLVMGGLRGFFMPKKHRQQGNN</sequence>
<protein>
    <recommendedName>
        <fullName evidence="3">CobN/magnesium chelatase domain-containing protein</fullName>
    </recommendedName>
</protein>
<dbReference type="CDD" id="cd10150">
    <property type="entry name" value="CobN_like"/>
    <property type="match status" value="1"/>
</dbReference>
<reference evidence="4" key="1">
    <citation type="journal article" date="2015" name="Nature">
        <title>Complex archaea that bridge the gap between prokaryotes and eukaryotes.</title>
        <authorList>
            <person name="Spang A."/>
            <person name="Saw J.H."/>
            <person name="Jorgensen S.L."/>
            <person name="Zaremba-Niedzwiedzka K."/>
            <person name="Martijn J."/>
            <person name="Lind A.E."/>
            <person name="van Eijk R."/>
            <person name="Schleper C."/>
            <person name="Guy L."/>
            <person name="Ettema T.J."/>
        </authorList>
    </citation>
    <scope>NUCLEOTIDE SEQUENCE</scope>
</reference>
<dbReference type="PANTHER" id="PTHR44119:SF4">
    <property type="entry name" value="AEROBIC COBALTOCHELATASE SUBUNIT COBN"/>
    <property type="match status" value="1"/>
</dbReference>
<gene>
    <name evidence="4" type="ORF">LCGC14_0627370</name>
</gene>
<organism evidence="4">
    <name type="scientific">marine sediment metagenome</name>
    <dbReference type="NCBI Taxonomy" id="412755"/>
    <lineage>
        <taxon>unclassified sequences</taxon>
        <taxon>metagenomes</taxon>
        <taxon>ecological metagenomes</taxon>
    </lineage>
</organism>
<evidence type="ECO:0000256" key="1">
    <source>
        <dbReference type="SAM" id="MobiDB-lite"/>
    </source>
</evidence>
<dbReference type="PANTHER" id="PTHR44119">
    <property type="entry name" value="MAGNESIUM-CHELATASE SUBUNIT CHLH, CHLOROPLASTIC"/>
    <property type="match status" value="1"/>
</dbReference>
<comment type="caution">
    <text evidence="4">The sequence shown here is derived from an EMBL/GenBank/DDBJ whole genome shotgun (WGS) entry which is preliminary data.</text>
</comment>
<proteinExistence type="predicted"/>
<accession>A0A0F9R842</accession>
<feature type="compositionally biased region" description="Basic and acidic residues" evidence="1">
    <location>
        <begin position="1406"/>
        <end position="1416"/>
    </location>
</feature>
<evidence type="ECO:0000259" key="3">
    <source>
        <dbReference type="Pfam" id="PF02514"/>
    </source>
</evidence>
<dbReference type="InterPro" id="IPR003672">
    <property type="entry name" value="CobN/Mg_chltase"/>
</dbReference>
<feature type="transmembrane region" description="Helical" evidence="2">
    <location>
        <begin position="1423"/>
        <end position="1442"/>
    </location>
</feature>
<evidence type="ECO:0000313" key="4">
    <source>
        <dbReference type="EMBL" id="KKN50979.1"/>
    </source>
</evidence>
<keyword evidence="2" id="KW-1133">Transmembrane helix</keyword>
<feature type="region of interest" description="Disordered" evidence="1">
    <location>
        <begin position="1391"/>
        <end position="1416"/>
    </location>
</feature>
<evidence type="ECO:0000256" key="2">
    <source>
        <dbReference type="SAM" id="Phobius"/>
    </source>
</evidence>
<keyword evidence="2" id="KW-0472">Membrane</keyword>
<name>A0A0F9R842_9ZZZZ</name>
<feature type="domain" description="CobN/magnesium chelatase" evidence="3">
    <location>
        <begin position="152"/>
        <end position="488"/>
    </location>
</feature>